<accession>A0AAD8W8C7</accession>
<evidence type="ECO:0000256" key="1">
    <source>
        <dbReference type="ARBA" id="ARBA00006994"/>
    </source>
</evidence>
<evidence type="ECO:0000256" key="6">
    <source>
        <dbReference type="PIRNR" id="PIRNR037239"/>
    </source>
</evidence>
<evidence type="ECO:0000313" key="10">
    <source>
        <dbReference type="EMBL" id="KAK1647088.1"/>
    </source>
</evidence>
<feature type="compositionally biased region" description="Gly residues" evidence="7">
    <location>
        <begin position="901"/>
        <end position="915"/>
    </location>
</feature>
<proteinExistence type="inferred from homology"/>
<dbReference type="InterPro" id="IPR017151">
    <property type="entry name" value="Xrn2/3/4"/>
</dbReference>
<name>A0AAD8W8C7_LOLMU</name>
<dbReference type="PANTHER" id="PTHR12341:SF54">
    <property type="entry name" value="5'-3' EXORIBONUCLEASE"/>
    <property type="match status" value="1"/>
</dbReference>
<dbReference type="Pfam" id="PF03159">
    <property type="entry name" value="XRN_N"/>
    <property type="match status" value="1"/>
</dbReference>
<dbReference type="GO" id="GO:0006397">
    <property type="term" value="P:mRNA processing"/>
    <property type="evidence" value="ECO:0007669"/>
    <property type="project" value="UniProtKB-UniRule"/>
</dbReference>
<comment type="function">
    <text evidence="6">Possesses 5'-&gt;3' exoribonuclease activity. Acts as an endogenous post-transcriptional gene silencing (PTGS) suppressor.</text>
</comment>
<dbReference type="PIRSF" id="PIRSF037239">
    <property type="entry name" value="Exonuclease_Xrn2"/>
    <property type="match status" value="1"/>
</dbReference>
<gene>
    <name evidence="10" type="ORF">QYE76_064893</name>
</gene>
<protein>
    <recommendedName>
        <fullName evidence="6">5'-3' exoribonuclease</fullName>
        <ecNumber evidence="6">3.1.13.-</ecNumber>
    </recommendedName>
</protein>
<feature type="domain" description="Xrn1 N-terminal" evidence="8">
    <location>
        <begin position="1"/>
        <end position="274"/>
    </location>
</feature>
<feature type="region of interest" description="Disordered" evidence="7">
    <location>
        <begin position="21"/>
        <end position="68"/>
    </location>
</feature>
<evidence type="ECO:0000259" key="8">
    <source>
        <dbReference type="Pfam" id="PF03159"/>
    </source>
</evidence>
<evidence type="ECO:0000256" key="3">
    <source>
        <dbReference type="ARBA" id="ARBA00022722"/>
    </source>
</evidence>
<keyword evidence="5 6" id="KW-0269">Exonuclease</keyword>
<dbReference type="GO" id="GO:0005634">
    <property type="term" value="C:nucleus"/>
    <property type="evidence" value="ECO:0007669"/>
    <property type="project" value="InterPro"/>
</dbReference>
<dbReference type="Proteomes" id="UP001231189">
    <property type="component" value="Unassembled WGS sequence"/>
</dbReference>
<evidence type="ECO:0000256" key="7">
    <source>
        <dbReference type="SAM" id="MobiDB-lite"/>
    </source>
</evidence>
<evidence type="ECO:0000256" key="5">
    <source>
        <dbReference type="ARBA" id="ARBA00022839"/>
    </source>
</evidence>
<dbReference type="GO" id="GO:0000956">
    <property type="term" value="P:nuclear-transcribed mRNA catabolic process"/>
    <property type="evidence" value="ECO:0007669"/>
    <property type="project" value="TreeGrafter"/>
</dbReference>
<evidence type="ECO:0000259" key="9">
    <source>
        <dbReference type="Pfam" id="PF17846"/>
    </source>
</evidence>
<evidence type="ECO:0000313" key="11">
    <source>
        <dbReference type="Proteomes" id="UP001231189"/>
    </source>
</evidence>
<feature type="compositionally biased region" description="Basic and acidic residues" evidence="7">
    <location>
        <begin position="39"/>
        <end position="57"/>
    </location>
</feature>
<sequence length="915" mass="103172">MGIPSFFSWLVCKYPNIVSSAYESDDDDDDDEEEEEGDDTAKEENNSADKEDEHDGKEEDGENSSATGCSEERIIFDNLYLDMNDIIHTCSSPKNRKFLSHMVDYIDFLFWIVRPRRLLYLAVDGVAPLAKMNKLRQGYFKTTKDDTDSELEAKLLTDIFKAQGKEVQPRETYEFEDPTVIMPGTKFMETISGALEYYIRRRISTNPWWKDIKVILSDANVPGEGEDKIMSFIRAQRSMESYDPNTRHCIYGHDADLIMLALASHEVHISILRKKPHSTGASPKGRPINEPHQFLNVWVLREYLELEMAVPAWKHDTERLIDDFIFICLLTGNDYIPRIPSLEIHEFAADLLIEVYKITFNEMGGYIVNTEKIKGAAYLDVSRLEKFLQALSLSEEKIFLKRFEQRQKLLCRIQRQAAENEWKERNSDNVEESPDGSDPASKMVLTQGSTSICISDKSDVKMNTTELWRNVDDILKDKDDLFKNGACSHDRIRLGSPGWKSRFYREKFGAETCIEIGKIQAEMVQKYLEGLCWVLQCYFAEVPSWNWYYPFNYAPFASDLKLLDQFKISFTMGKPLKPFDQLMAALPPEMHVLSCALPKCYSKLIGCEESIIQLFYPPELEIDADGKRFLSQGIAKLPFIDDKLLLSATKTVEKDLTVDEMVRNTIRQERIFLRNSNNLADAATFVALSDDSQEKRPISTSDISGWLSPDFGAPNIFFNCLRAIKDDQTISAVFFNPEAVKPIPRLLDNVIVPDKTVTESDIPKRPLWYTYPGARPPPVTRKPDNLWKASSPAMPKEEVKNGGTGWLGRGRGSVAAVAIAAETQQIGRSSYGRERGDAETLPQRSGGSGYGRGSHGVAATQSRGGRCDGGAYSSRPGGAWAVGGGAVQREQTAWRPAGAWARGGGRGGSGQPRAW</sequence>
<dbReference type="InterPro" id="IPR041412">
    <property type="entry name" value="Xrn1_helical"/>
</dbReference>
<feature type="region of interest" description="Disordered" evidence="7">
    <location>
        <begin position="883"/>
        <end position="915"/>
    </location>
</feature>
<feature type="region of interest" description="Disordered" evidence="7">
    <location>
        <begin position="827"/>
        <end position="871"/>
    </location>
</feature>
<reference evidence="10" key="1">
    <citation type="submission" date="2023-07" db="EMBL/GenBank/DDBJ databases">
        <title>A chromosome-level genome assembly of Lolium multiflorum.</title>
        <authorList>
            <person name="Chen Y."/>
            <person name="Copetti D."/>
            <person name="Kolliker R."/>
            <person name="Studer B."/>
        </authorList>
    </citation>
    <scope>NUCLEOTIDE SEQUENCE</scope>
    <source>
        <strain evidence="10">02402/16</strain>
        <tissue evidence="10">Leaf</tissue>
    </source>
</reference>
<dbReference type="AlphaFoldDB" id="A0AAD8W8C7"/>
<dbReference type="EC" id="3.1.13.-" evidence="6"/>
<feature type="compositionally biased region" description="Acidic residues" evidence="7">
    <location>
        <begin position="23"/>
        <end position="38"/>
    </location>
</feature>
<comment type="caution">
    <text evidence="10">The sequence shown here is derived from an EMBL/GenBank/DDBJ whole genome shotgun (WGS) entry which is preliminary data.</text>
</comment>
<dbReference type="Gene3D" id="1.25.40.1050">
    <property type="match status" value="1"/>
</dbReference>
<keyword evidence="4 6" id="KW-0378">Hydrolase</keyword>
<dbReference type="InterPro" id="IPR027073">
    <property type="entry name" value="5_3_exoribonuclease"/>
</dbReference>
<keyword evidence="2 6" id="KW-0507">mRNA processing</keyword>
<dbReference type="Gene3D" id="3.40.50.12390">
    <property type="match status" value="2"/>
</dbReference>
<keyword evidence="3 6" id="KW-0540">Nuclease</keyword>
<feature type="domain" description="Xrn1 helical" evidence="9">
    <location>
        <begin position="315"/>
        <end position="762"/>
    </location>
</feature>
<dbReference type="EMBL" id="JAUUTY010000004">
    <property type="protein sequence ID" value="KAK1647088.1"/>
    <property type="molecule type" value="Genomic_DNA"/>
</dbReference>
<comment type="similarity">
    <text evidence="1 6">Belongs to the 5'-3' exonuclease family. XRN2/RAT1 subfamily.</text>
</comment>
<evidence type="ECO:0000256" key="2">
    <source>
        <dbReference type="ARBA" id="ARBA00022664"/>
    </source>
</evidence>
<dbReference type="GO" id="GO:0003723">
    <property type="term" value="F:RNA binding"/>
    <property type="evidence" value="ECO:0007669"/>
    <property type="project" value="TreeGrafter"/>
</dbReference>
<keyword evidence="11" id="KW-1185">Reference proteome</keyword>
<dbReference type="InterPro" id="IPR004859">
    <property type="entry name" value="Xrn1_N"/>
</dbReference>
<organism evidence="10 11">
    <name type="scientific">Lolium multiflorum</name>
    <name type="common">Italian ryegrass</name>
    <name type="synonym">Lolium perenne subsp. multiflorum</name>
    <dbReference type="NCBI Taxonomy" id="4521"/>
    <lineage>
        <taxon>Eukaryota</taxon>
        <taxon>Viridiplantae</taxon>
        <taxon>Streptophyta</taxon>
        <taxon>Embryophyta</taxon>
        <taxon>Tracheophyta</taxon>
        <taxon>Spermatophyta</taxon>
        <taxon>Magnoliopsida</taxon>
        <taxon>Liliopsida</taxon>
        <taxon>Poales</taxon>
        <taxon>Poaceae</taxon>
        <taxon>BOP clade</taxon>
        <taxon>Pooideae</taxon>
        <taxon>Poodae</taxon>
        <taxon>Poeae</taxon>
        <taxon>Poeae Chloroplast Group 2 (Poeae type)</taxon>
        <taxon>Loliodinae</taxon>
        <taxon>Loliinae</taxon>
        <taxon>Lolium</taxon>
    </lineage>
</organism>
<dbReference type="Pfam" id="PF17846">
    <property type="entry name" value="XRN_M"/>
    <property type="match status" value="1"/>
</dbReference>
<feature type="region of interest" description="Disordered" evidence="7">
    <location>
        <begin position="422"/>
        <end position="441"/>
    </location>
</feature>
<dbReference type="CDD" id="cd18673">
    <property type="entry name" value="PIN_XRN1-2-like"/>
    <property type="match status" value="1"/>
</dbReference>
<dbReference type="PANTHER" id="PTHR12341">
    <property type="entry name" value="5'-&gt;3' EXORIBONUCLEASE"/>
    <property type="match status" value="1"/>
</dbReference>
<dbReference type="GO" id="GO:0004534">
    <property type="term" value="F:5'-3' RNA exonuclease activity"/>
    <property type="evidence" value="ECO:0007669"/>
    <property type="project" value="UniProtKB-UniRule"/>
</dbReference>
<evidence type="ECO:0000256" key="4">
    <source>
        <dbReference type="ARBA" id="ARBA00022801"/>
    </source>
</evidence>